<dbReference type="EMBL" id="JAEQNB010000001">
    <property type="protein sequence ID" value="MBL0385123.1"/>
    <property type="molecule type" value="Genomic_DNA"/>
</dbReference>
<gene>
    <name evidence="1" type="ORF">JJB07_00565</name>
</gene>
<dbReference type="Proteomes" id="UP000602284">
    <property type="component" value="Unassembled WGS sequence"/>
</dbReference>
<accession>A0ABS1J630</accession>
<organism evidence="1 2">
    <name type="scientific">Tumebacillus amylolyticus</name>
    <dbReference type="NCBI Taxonomy" id="2801339"/>
    <lineage>
        <taxon>Bacteria</taxon>
        <taxon>Bacillati</taxon>
        <taxon>Bacillota</taxon>
        <taxon>Bacilli</taxon>
        <taxon>Bacillales</taxon>
        <taxon>Alicyclobacillaceae</taxon>
        <taxon>Tumebacillus</taxon>
    </lineage>
</organism>
<reference evidence="1 2" key="1">
    <citation type="submission" date="2021-01" db="EMBL/GenBank/DDBJ databases">
        <title>Tumebacillus sp. strain ITR2 16S ribosomal RNA gene Genome sequencing and assembly.</title>
        <authorList>
            <person name="Kang M."/>
        </authorList>
    </citation>
    <scope>NUCLEOTIDE SEQUENCE [LARGE SCALE GENOMIC DNA]</scope>
    <source>
        <strain evidence="1 2">ITR2</strain>
    </source>
</reference>
<proteinExistence type="predicted"/>
<protein>
    <recommendedName>
        <fullName evidence="3">CMP/dCMP-type deaminase domain-containing protein</fullName>
    </recommendedName>
</protein>
<evidence type="ECO:0000313" key="1">
    <source>
        <dbReference type="EMBL" id="MBL0385123.1"/>
    </source>
</evidence>
<dbReference type="Pfam" id="PF14424">
    <property type="entry name" value="Toxin-deaminase"/>
    <property type="match status" value="1"/>
</dbReference>
<keyword evidence="2" id="KW-1185">Reference proteome</keyword>
<dbReference type="Gene3D" id="3.40.140.10">
    <property type="entry name" value="Cytidine Deaminase, domain 2"/>
    <property type="match status" value="1"/>
</dbReference>
<dbReference type="RefSeq" id="WP_201630252.1">
    <property type="nucleotide sequence ID" value="NZ_JAEQNB010000001.1"/>
</dbReference>
<evidence type="ECO:0000313" key="2">
    <source>
        <dbReference type="Proteomes" id="UP000602284"/>
    </source>
</evidence>
<name>A0ABS1J630_9BACL</name>
<sequence>MGVLNRYLYSHVTKGVQLREASKRLKKANIDGTPKKRTKQAKDDIFFLEKGNDSVLEIELPNQHKNIKSLPIRKFADSSVSFPNSIFASKYVLQPTKKIFTPLKVTKNRNINAGGVVRDEDTEFKLLSWFAINYTDFTIKGKIHLYTHREPCLSCEYVIISFMSKYPNISIDLYYEIEYRPPCYSRGGGNC</sequence>
<evidence type="ECO:0008006" key="3">
    <source>
        <dbReference type="Google" id="ProtNLM"/>
    </source>
</evidence>
<comment type="caution">
    <text evidence="1">The sequence shown here is derived from an EMBL/GenBank/DDBJ whole genome shotgun (WGS) entry which is preliminary data.</text>
</comment>
<dbReference type="InterPro" id="IPR032721">
    <property type="entry name" value="Toxin-deaminase"/>
</dbReference>